<organism evidence="2 3">
    <name type="scientific">Propioniciclava sinopodophylli</name>
    <dbReference type="NCBI Taxonomy" id="1837344"/>
    <lineage>
        <taxon>Bacteria</taxon>
        <taxon>Bacillati</taxon>
        <taxon>Actinomycetota</taxon>
        <taxon>Actinomycetes</taxon>
        <taxon>Propionibacteriales</taxon>
        <taxon>Propionibacteriaceae</taxon>
        <taxon>Propioniciclava</taxon>
    </lineage>
</organism>
<protein>
    <submittedName>
        <fullName evidence="2">FBP domain-containing protein</fullName>
    </submittedName>
</protein>
<dbReference type="Pfam" id="PF16571">
    <property type="entry name" value="FBP_C"/>
    <property type="match status" value="1"/>
</dbReference>
<dbReference type="EMBL" id="SDMQ01000012">
    <property type="protein sequence ID" value="TBT83347.1"/>
    <property type="molecule type" value="Genomic_DNA"/>
</dbReference>
<accession>A0A4Q9KBQ8</accession>
<evidence type="ECO:0000313" key="3">
    <source>
        <dbReference type="Proteomes" id="UP000292373"/>
    </source>
</evidence>
<feature type="domain" description="Elongation factor G-binding protein C-terminal treble-clef zinc-finger" evidence="1">
    <location>
        <begin position="8"/>
        <end position="161"/>
    </location>
</feature>
<comment type="caution">
    <text evidence="2">The sequence shown here is derived from an EMBL/GenBank/DDBJ whole genome shotgun (WGS) entry which is preliminary data.</text>
</comment>
<dbReference type="Proteomes" id="UP000292373">
    <property type="component" value="Unassembled WGS sequence"/>
</dbReference>
<name>A0A4Q9KBQ8_9ACTN</name>
<gene>
    <name evidence="2" type="ORF">ET989_11710</name>
</gene>
<dbReference type="InterPro" id="IPR032330">
    <property type="entry name" value="EF-G-binding_C"/>
</dbReference>
<dbReference type="AlphaFoldDB" id="A0A4Q9KBQ8"/>
<evidence type="ECO:0000259" key="1">
    <source>
        <dbReference type="Pfam" id="PF16571"/>
    </source>
</evidence>
<dbReference type="OrthoDB" id="4171838at2"/>
<evidence type="ECO:0000313" key="2">
    <source>
        <dbReference type="EMBL" id="TBT83347.1"/>
    </source>
</evidence>
<reference evidence="2 3" key="1">
    <citation type="submission" date="2019-01" db="EMBL/GenBank/DDBJ databases">
        <title>Lactibacter flavus gen. nov., sp. nov., a novel bacterium of the family Propionibacteriaceae isolated from raw milk and dairy products.</title>
        <authorList>
            <person name="Huptas C."/>
            <person name="Wenning M."/>
            <person name="Breitenwieser F."/>
            <person name="Doll E."/>
            <person name="Von Neubeck M."/>
            <person name="Busse H.-J."/>
            <person name="Scherer S."/>
        </authorList>
    </citation>
    <scope>NUCLEOTIDE SEQUENCE [LARGE SCALE GENOMIC DNA]</scope>
    <source>
        <strain evidence="2 3">KCTC 33808</strain>
    </source>
</reference>
<sequence length="170" mass="18912">MRALTEAEVRDSFVNATEAELERLEPPWWFGATLWESLDYLGWVDPALPERGYLVSETSFGVVGVILRLPKNRPHGRRALCNLCWTQHPGQGALLMVARRAGKAGLNHNTVGTYICADLACSLYLRGLRRSVGGGRMPETLDQDARIHRLGENVEDFLARVVDSDAPRLA</sequence>
<proteinExistence type="predicted"/>
<dbReference type="RefSeq" id="WP_131169171.1">
    <property type="nucleotide sequence ID" value="NZ_SDMQ01000012.1"/>
</dbReference>
<keyword evidence="3" id="KW-1185">Reference proteome</keyword>